<feature type="transmembrane region" description="Helical" evidence="10">
    <location>
        <begin position="188"/>
        <end position="209"/>
    </location>
</feature>
<feature type="compositionally biased region" description="Polar residues" evidence="9">
    <location>
        <begin position="764"/>
        <end position="775"/>
    </location>
</feature>
<feature type="transmembrane region" description="Helical" evidence="10">
    <location>
        <begin position="448"/>
        <end position="466"/>
    </location>
</feature>
<dbReference type="GO" id="GO:0016616">
    <property type="term" value="F:oxidoreductase activity, acting on the CH-OH group of donors, NAD or NADP as acceptor"/>
    <property type="evidence" value="ECO:0007669"/>
    <property type="project" value="InterPro"/>
</dbReference>
<evidence type="ECO:0000256" key="1">
    <source>
        <dbReference type="ARBA" id="ARBA00004651"/>
    </source>
</evidence>
<dbReference type="GO" id="GO:0015203">
    <property type="term" value="F:polyamine transmembrane transporter activity"/>
    <property type="evidence" value="ECO:0007669"/>
    <property type="project" value="UniProtKB-ARBA"/>
</dbReference>
<dbReference type="InParanoid" id="D8TD03"/>
<name>D8TD03_SELML</name>
<comment type="similarity">
    <text evidence="7">Belongs to the amino acid-polyamine-organocation (APC) superfamily. Polyamine:cation symporter (PHS) (TC 2.A.3.12) family.</text>
</comment>
<dbReference type="Pfam" id="PF02866">
    <property type="entry name" value="Ldh_1_C"/>
    <property type="match status" value="1"/>
</dbReference>
<feature type="transmembrane region" description="Helical" evidence="10">
    <location>
        <begin position="411"/>
        <end position="428"/>
    </location>
</feature>
<evidence type="ECO:0000259" key="11">
    <source>
        <dbReference type="Pfam" id="PF02866"/>
    </source>
</evidence>
<accession>D8TD03</accession>
<feature type="region of interest" description="Disordered" evidence="9">
    <location>
        <begin position="746"/>
        <end position="776"/>
    </location>
</feature>
<gene>
    <name evidence="12" type="primary">LAT4-1</name>
    <name evidence="12" type="ORF">SELMODRAFT_431542</name>
</gene>
<dbReference type="AlphaFoldDB" id="D8TD03"/>
<keyword evidence="3" id="KW-1003">Cell membrane</keyword>
<feature type="transmembrane region" description="Helical" evidence="10">
    <location>
        <begin position="154"/>
        <end position="176"/>
    </location>
</feature>
<dbReference type="Pfam" id="PF13520">
    <property type="entry name" value="AA_permease_2"/>
    <property type="match status" value="1"/>
</dbReference>
<dbReference type="InterPro" id="IPR002293">
    <property type="entry name" value="AA/rel_permease1"/>
</dbReference>
<evidence type="ECO:0000256" key="8">
    <source>
        <dbReference type="SAM" id="Coils"/>
    </source>
</evidence>
<feature type="transmembrane region" description="Helical" evidence="10">
    <location>
        <begin position="288"/>
        <end position="314"/>
    </location>
</feature>
<feature type="compositionally biased region" description="Basic and acidic residues" evidence="9">
    <location>
        <begin position="748"/>
        <end position="763"/>
    </location>
</feature>
<dbReference type="KEGG" id="smo:SELMODRAFT_431542"/>
<dbReference type="InterPro" id="IPR044566">
    <property type="entry name" value="RMV1-like"/>
</dbReference>
<evidence type="ECO:0000256" key="7">
    <source>
        <dbReference type="ARBA" id="ARBA00024041"/>
    </source>
</evidence>
<evidence type="ECO:0000256" key="5">
    <source>
        <dbReference type="ARBA" id="ARBA00022989"/>
    </source>
</evidence>
<dbReference type="InterPro" id="IPR015955">
    <property type="entry name" value="Lactate_DH/Glyco_Ohase_4_C"/>
</dbReference>
<sequence>MMVSEGSQAVDTALLLVPSEASSSSSIEPRKSSYLFDYDWDFDVRTKQKPPVHLSAEADKRLKAVKAPKLPPAFQSQGQVKLLSTLQLVGLTFFCVTGGPFGFEETVQTGGAVLMLLGLFLYPFLWSAPLALMTAELSCMIPESGGHVLWVYRALGPFCVLDNALYPVLFVEYLSALLYDEDTHHISFGWSVLLKVMVLVLASALNILGIGLVGKAAIVLGCLVLAPFFSMIILGLPYLNFDWARGPLPKKIDWGKFFTVLLWNTSGFDAAGTCAAEVKNPSHSYPRALAASVMLISAVFSMPTVIGVSVIPNFTDWKNGTYMRAAKFIGGKGLKVWMGLSEVFSALGLLLVRLCTNSRIIYGMSQVEQVPSMFSKLHPTYRTPYKAILLTSGCTLLLIGFSAISLAEADMLFYALSTIIKFCSLVQLRYTEPDAFRPFRIPLDDQALFAFAAIPIFICTTMIYLASDHAQVIGLLGSVIGIFGYIAKELLMQFGTEAEEVVQQRMAKVQQNIEKMQSRIDNVVAMEFKAPLNQLGSAFRAGAPHGRAGGGEDLNQAAPVYLCVSEHKLLNDLQKALLSRYINSISFVIPLMEWSPPWMWRKLARVLTLHCWLEDFLGGDGAKGYHVQERLHLQVLVVANPAHTNVLILKDFSPSIPDKNITCLTRLDHNWVLRQISERTGFQVLDVKSVIIWGNHSSTQYLDVSHAVVVTAKGEKPVCEVVTVWNGATSASQTLLNEKSSTTKKLYKLNDKESNEHDKEMKSTHTSSGHQGKSNKSSRRLDWCCVAFKRLQNRVRHQTPRKRKQNKRIIKYKQANLSNKITNIMQ</sequence>
<dbReference type="Gene3D" id="1.20.1740.10">
    <property type="entry name" value="Amino acid/polyamine transporter I"/>
    <property type="match status" value="1"/>
</dbReference>
<dbReference type="InterPro" id="IPR022383">
    <property type="entry name" value="Lactate/malate_DH_C"/>
</dbReference>
<dbReference type="Gramene" id="EFJ05473">
    <property type="protein sequence ID" value="EFJ05473"/>
    <property type="gene ID" value="SELMODRAFT_431542"/>
</dbReference>
<dbReference type="SUPFAM" id="SSF56327">
    <property type="entry name" value="LDH C-terminal domain-like"/>
    <property type="match status" value="1"/>
</dbReference>
<dbReference type="eggNOG" id="KOG1287">
    <property type="taxonomic scope" value="Eukaryota"/>
</dbReference>
<organism evidence="13">
    <name type="scientific">Selaginella moellendorffii</name>
    <name type="common">Spikemoss</name>
    <dbReference type="NCBI Taxonomy" id="88036"/>
    <lineage>
        <taxon>Eukaryota</taxon>
        <taxon>Viridiplantae</taxon>
        <taxon>Streptophyta</taxon>
        <taxon>Embryophyta</taxon>
        <taxon>Tracheophyta</taxon>
        <taxon>Lycopodiopsida</taxon>
        <taxon>Selaginellales</taxon>
        <taxon>Selaginellaceae</taxon>
        <taxon>Selaginella</taxon>
    </lineage>
</organism>
<dbReference type="PANTHER" id="PTHR45826">
    <property type="entry name" value="POLYAMINE TRANSPORTER PUT1"/>
    <property type="match status" value="1"/>
</dbReference>
<keyword evidence="5 10" id="KW-1133">Transmembrane helix</keyword>
<dbReference type="PANTHER" id="PTHR45826:SF25">
    <property type="entry name" value="AMINO ACID PERMEASE-LIKE PROTEIN"/>
    <property type="match status" value="1"/>
</dbReference>
<comment type="subcellular location">
    <subcellularLocation>
        <location evidence="1">Cell membrane</location>
        <topology evidence="1">Multi-pass membrane protein</topology>
    </subcellularLocation>
</comment>
<dbReference type="STRING" id="88036.D8TD03"/>
<feature type="coiled-coil region" evidence="8">
    <location>
        <begin position="499"/>
        <end position="526"/>
    </location>
</feature>
<evidence type="ECO:0000256" key="2">
    <source>
        <dbReference type="ARBA" id="ARBA00022448"/>
    </source>
</evidence>
<reference evidence="12 13" key="1">
    <citation type="journal article" date="2011" name="Science">
        <title>The Selaginella genome identifies genetic changes associated with the evolution of vascular plants.</title>
        <authorList>
            <person name="Banks J.A."/>
            <person name="Nishiyama T."/>
            <person name="Hasebe M."/>
            <person name="Bowman J.L."/>
            <person name="Gribskov M."/>
            <person name="dePamphilis C."/>
            <person name="Albert V.A."/>
            <person name="Aono N."/>
            <person name="Aoyama T."/>
            <person name="Ambrose B.A."/>
            <person name="Ashton N.W."/>
            <person name="Axtell M.J."/>
            <person name="Barker E."/>
            <person name="Barker M.S."/>
            <person name="Bennetzen J.L."/>
            <person name="Bonawitz N.D."/>
            <person name="Chapple C."/>
            <person name="Cheng C."/>
            <person name="Correa L.G."/>
            <person name="Dacre M."/>
            <person name="DeBarry J."/>
            <person name="Dreyer I."/>
            <person name="Elias M."/>
            <person name="Engstrom E.M."/>
            <person name="Estelle M."/>
            <person name="Feng L."/>
            <person name="Finet C."/>
            <person name="Floyd S.K."/>
            <person name="Frommer W.B."/>
            <person name="Fujita T."/>
            <person name="Gramzow L."/>
            <person name="Gutensohn M."/>
            <person name="Harholt J."/>
            <person name="Hattori M."/>
            <person name="Heyl A."/>
            <person name="Hirai T."/>
            <person name="Hiwatashi Y."/>
            <person name="Ishikawa M."/>
            <person name="Iwata M."/>
            <person name="Karol K.G."/>
            <person name="Koehler B."/>
            <person name="Kolukisaoglu U."/>
            <person name="Kubo M."/>
            <person name="Kurata T."/>
            <person name="Lalonde S."/>
            <person name="Li K."/>
            <person name="Li Y."/>
            <person name="Litt A."/>
            <person name="Lyons E."/>
            <person name="Manning G."/>
            <person name="Maruyama T."/>
            <person name="Michael T.P."/>
            <person name="Mikami K."/>
            <person name="Miyazaki S."/>
            <person name="Morinaga S."/>
            <person name="Murata T."/>
            <person name="Mueller-Roeber B."/>
            <person name="Nelson D.R."/>
            <person name="Obara M."/>
            <person name="Oguri Y."/>
            <person name="Olmstead R.G."/>
            <person name="Onodera N."/>
            <person name="Petersen B.L."/>
            <person name="Pils B."/>
            <person name="Prigge M."/>
            <person name="Rensing S.A."/>
            <person name="Riano-Pachon D.M."/>
            <person name="Roberts A.W."/>
            <person name="Sato Y."/>
            <person name="Scheller H.V."/>
            <person name="Schulz B."/>
            <person name="Schulz C."/>
            <person name="Shakirov E.V."/>
            <person name="Shibagaki N."/>
            <person name="Shinohara N."/>
            <person name="Shippen D.E."/>
            <person name="Soerensen I."/>
            <person name="Sotooka R."/>
            <person name="Sugimoto N."/>
            <person name="Sugita M."/>
            <person name="Sumikawa N."/>
            <person name="Tanurdzic M."/>
            <person name="Theissen G."/>
            <person name="Ulvskov P."/>
            <person name="Wakazuki S."/>
            <person name="Weng J.K."/>
            <person name="Willats W.W."/>
            <person name="Wipf D."/>
            <person name="Wolf P.G."/>
            <person name="Yang L."/>
            <person name="Zimmer A.D."/>
            <person name="Zhu Q."/>
            <person name="Mitros T."/>
            <person name="Hellsten U."/>
            <person name="Loque D."/>
            <person name="Otillar R."/>
            <person name="Salamov A."/>
            <person name="Schmutz J."/>
            <person name="Shapiro H."/>
            <person name="Lindquist E."/>
            <person name="Lucas S."/>
            <person name="Rokhsar D."/>
            <person name="Grigoriev I.V."/>
        </authorList>
    </citation>
    <scope>NUCLEOTIDE SEQUENCE [LARGE SCALE GENOMIC DNA]</scope>
</reference>
<dbReference type="EMBL" id="GL377723">
    <property type="protein sequence ID" value="EFJ05473.1"/>
    <property type="molecule type" value="Genomic_DNA"/>
</dbReference>
<dbReference type="eggNOG" id="KOG1496">
    <property type="taxonomic scope" value="Eukaryota"/>
</dbReference>
<feature type="transmembrane region" description="Helical" evidence="10">
    <location>
        <begin position="334"/>
        <end position="355"/>
    </location>
</feature>
<evidence type="ECO:0000313" key="12">
    <source>
        <dbReference type="EMBL" id="EFJ05473.1"/>
    </source>
</evidence>
<evidence type="ECO:0000256" key="6">
    <source>
        <dbReference type="ARBA" id="ARBA00023136"/>
    </source>
</evidence>
<keyword evidence="4 10" id="KW-0812">Transmembrane</keyword>
<evidence type="ECO:0000256" key="10">
    <source>
        <dbReference type="SAM" id="Phobius"/>
    </source>
</evidence>
<evidence type="ECO:0000256" key="3">
    <source>
        <dbReference type="ARBA" id="ARBA00022475"/>
    </source>
</evidence>
<feature type="transmembrane region" description="Helical" evidence="10">
    <location>
        <begin position="472"/>
        <end position="491"/>
    </location>
</feature>
<proteinExistence type="inferred from homology"/>
<evidence type="ECO:0000313" key="13">
    <source>
        <dbReference type="Proteomes" id="UP000001514"/>
    </source>
</evidence>
<feature type="transmembrane region" description="Helical" evidence="10">
    <location>
        <begin position="216"/>
        <end position="237"/>
    </location>
</feature>
<feature type="transmembrane region" description="Helical" evidence="10">
    <location>
        <begin position="82"/>
        <end position="103"/>
    </location>
</feature>
<feature type="transmembrane region" description="Helical" evidence="10">
    <location>
        <begin position="109"/>
        <end position="133"/>
    </location>
</feature>
<protein>
    <submittedName>
        <fullName evidence="12">Uncharacterized protein LAT4-1</fullName>
    </submittedName>
</protein>
<evidence type="ECO:0000256" key="4">
    <source>
        <dbReference type="ARBA" id="ARBA00022692"/>
    </source>
</evidence>
<keyword evidence="2" id="KW-0813">Transport</keyword>
<evidence type="ECO:0000256" key="9">
    <source>
        <dbReference type="SAM" id="MobiDB-lite"/>
    </source>
</evidence>
<keyword evidence="8" id="KW-0175">Coiled coil</keyword>
<feature type="transmembrane region" description="Helical" evidence="10">
    <location>
        <begin position="387"/>
        <end position="405"/>
    </location>
</feature>
<dbReference type="GO" id="GO:0005886">
    <property type="term" value="C:plasma membrane"/>
    <property type="evidence" value="ECO:0007669"/>
    <property type="project" value="UniProtKB-SubCell"/>
</dbReference>
<dbReference type="Proteomes" id="UP000001514">
    <property type="component" value="Unassembled WGS sequence"/>
</dbReference>
<dbReference type="HOGENOM" id="CLU_406218_0_0_1"/>
<keyword evidence="6 10" id="KW-0472">Membrane</keyword>
<feature type="domain" description="Lactate/malate dehydrogenase C-terminal" evidence="11">
    <location>
        <begin position="665"/>
        <end position="718"/>
    </location>
</feature>
<keyword evidence="13" id="KW-1185">Reference proteome</keyword>
<dbReference type="Gene3D" id="3.90.110.10">
    <property type="entry name" value="Lactate dehydrogenase/glycoside hydrolase, family 4, C-terminal"/>
    <property type="match status" value="1"/>
</dbReference>